<name>Q7U783_PARMW</name>
<dbReference type="InterPro" id="IPR024455">
    <property type="entry name" value="Phage_capsid"/>
</dbReference>
<accession>Q7U783</accession>
<comment type="subcellular location">
    <subcellularLocation>
        <location evidence="1">Virion</location>
    </subcellularLocation>
</comment>
<dbReference type="STRING" id="84588.SYNW1103"/>
<gene>
    <name evidence="3" type="ordered locus">SYNW1103</name>
</gene>
<evidence type="ECO:0000313" key="4">
    <source>
        <dbReference type="Proteomes" id="UP000001422"/>
    </source>
</evidence>
<dbReference type="eggNOG" id="COG4653">
    <property type="taxonomic scope" value="Bacteria"/>
</dbReference>
<dbReference type="SUPFAM" id="SSF56563">
    <property type="entry name" value="Major capsid protein gp5"/>
    <property type="match status" value="1"/>
</dbReference>
<dbReference type="KEGG" id="syw:SYNW1103"/>
<dbReference type="NCBIfam" id="TIGR01554">
    <property type="entry name" value="major_cap_HK97"/>
    <property type="match status" value="1"/>
</dbReference>
<dbReference type="Gene3D" id="3.30.2400.10">
    <property type="entry name" value="Major capsid protein gp5"/>
    <property type="match status" value="1"/>
</dbReference>
<organism evidence="3 4">
    <name type="scientific">Parasynechococcus marenigrum (strain WH8102)</name>
    <dbReference type="NCBI Taxonomy" id="84588"/>
    <lineage>
        <taxon>Bacteria</taxon>
        <taxon>Bacillati</taxon>
        <taxon>Cyanobacteriota</taxon>
        <taxon>Cyanophyceae</taxon>
        <taxon>Synechococcales</taxon>
        <taxon>Prochlorococcaceae</taxon>
        <taxon>Parasynechococcus</taxon>
        <taxon>Parasynechococcus marenigrum</taxon>
    </lineage>
</organism>
<evidence type="ECO:0000256" key="1">
    <source>
        <dbReference type="ARBA" id="ARBA00004328"/>
    </source>
</evidence>
<proteinExistence type="predicted"/>
<feature type="domain" description="Phage capsid-like C-terminal" evidence="2">
    <location>
        <begin position="93"/>
        <end position="334"/>
    </location>
</feature>
<keyword evidence="4" id="KW-1185">Reference proteome</keyword>
<sequence>MNHTITKKRPYSFNALLSSLSSQVPDEQATWEQNLSLQAEKFYGQHSIQKKQENAAFIPTQRMLRDLITGTASSGGDLVATSVQKVADSVRPVTVLERAGVERIETGGENLTIPRFAKADAGWIAEGADYTALTTTSTSVDASPKLASARLSFSRRLKVLVPDVEGSVLQEVGRAVAGLIEKGAIQGTGSNSQPLGLLNLPDALSQTFASATPTSDELASMLEKLGDADVDLSKVVFLMHPSTAADLMKTRVDASSGALVLSDLKIHGLPVFITSNVTEDKVIALDPSYSRLVYFGSAQVVVDPFRGAVSGVTHTQILNAADFVCSHQSSVVVGSA</sequence>
<dbReference type="Pfam" id="PF05065">
    <property type="entry name" value="Phage_capsid"/>
    <property type="match status" value="1"/>
</dbReference>
<dbReference type="Proteomes" id="UP000001422">
    <property type="component" value="Chromosome"/>
</dbReference>
<dbReference type="EMBL" id="BX569692">
    <property type="protein sequence ID" value="CAE07618.1"/>
    <property type="molecule type" value="Genomic_DNA"/>
</dbReference>
<dbReference type="AlphaFoldDB" id="Q7U783"/>
<dbReference type="HOGENOM" id="CLU_826182_0_0_3"/>
<evidence type="ECO:0000259" key="2">
    <source>
        <dbReference type="Pfam" id="PF05065"/>
    </source>
</evidence>
<reference evidence="3 4" key="1">
    <citation type="journal article" date="2003" name="Nature">
        <title>The genome of a motile marine Synechococcus.</title>
        <authorList>
            <person name="Palenik B."/>
            <person name="Brahamsha B."/>
            <person name="Larimer F."/>
            <person name="Land M."/>
            <person name="Hauser L."/>
            <person name="Chain P."/>
            <person name="Lamerdin J."/>
            <person name="Regala W."/>
            <person name="Allen E.A."/>
            <person name="McCarren J."/>
            <person name="Paulsen I."/>
            <person name="Dufresne A."/>
            <person name="Partensky F."/>
            <person name="Webb E."/>
            <person name="Waterbury J."/>
        </authorList>
    </citation>
    <scope>NUCLEOTIDE SEQUENCE [LARGE SCALE GENOMIC DNA]</scope>
    <source>
        <strain evidence="3 4">WH8102</strain>
    </source>
</reference>
<dbReference type="InterPro" id="IPR054612">
    <property type="entry name" value="Phage_capsid-like_C"/>
</dbReference>
<evidence type="ECO:0000313" key="3">
    <source>
        <dbReference type="EMBL" id="CAE07618.1"/>
    </source>
</evidence>
<protein>
    <recommendedName>
        <fullName evidence="2">Phage capsid-like C-terminal domain-containing protein</fullName>
    </recommendedName>
</protein>